<dbReference type="SMART" id="SM00421">
    <property type="entry name" value="HTH_LUXR"/>
    <property type="match status" value="1"/>
</dbReference>
<sequence length="228" mass="24892">MATDAGGAAPIGVASLVSNEMEDEGLLAVIRSTPDMVVRCHTIMTHVPPGLSSFQLCDWDLVEVIVMILPTSIVEDAVSTFIQAMPHIPLVAAINSPWSGPDIVRIIQEGAAALTTSMRANVIVNMMRLAYYHAGAVDLDMSQSAIRTVMALGPHTTSLNALDREIWSLVAKGYSNAQISAMLGISLSRTKHRIKHIFRYLDVHHRTQAIKLYDENRNPLPPPNHLPN</sequence>
<evidence type="ECO:0000313" key="3">
    <source>
        <dbReference type="Proteomes" id="UP000242699"/>
    </source>
</evidence>
<proteinExistence type="predicted"/>
<dbReference type="InterPro" id="IPR000792">
    <property type="entry name" value="Tscrpt_reg_LuxR_C"/>
</dbReference>
<gene>
    <name evidence="2" type="ORF">C7B43_08550</name>
</gene>
<dbReference type="GO" id="GO:0003677">
    <property type="term" value="F:DNA binding"/>
    <property type="evidence" value="ECO:0007669"/>
    <property type="project" value="InterPro"/>
</dbReference>
<dbReference type="InterPro" id="IPR036388">
    <property type="entry name" value="WH-like_DNA-bd_sf"/>
</dbReference>
<dbReference type="Proteomes" id="UP000242699">
    <property type="component" value="Unassembled WGS sequence"/>
</dbReference>
<dbReference type="EMBL" id="PXYT01000016">
    <property type="protein sequence ID" value="PSR29381.1"/>
    <property type="molecule type" value="Genomic_DNA"/>
</dbReference>
<protein>
    <recommendedName>
        <fullName evidence="1">HTH luxR-type domain-containing protein</fullName>
    </recommendedName>
</protein>
<name>A0A2T2X4G1_9FIRM</name>
<reference evidence="2 3" key="1">
    <citation type="journal article" date="2014" name="BMC Genomics">
        <title>Comparison of environmental and isolate Sulfobacillus genomes reveals diverse carbon, sulfur, nitrogen, and hydrogen metabolisms.</title>
        <authorList>
            <person name="Justice N.B."/>
            <person name="Norman A."/>
            <person name="Brown C.T."/>
            <person name="Singh A."/>
            <person name="Thomas B.C."/>
            <person name="Banfield J.F."/>
        </authorList>
    </citation>
    <scope>NUCLEOTIDE SEQUENCE [LARGE SCALE GENOMIC DNA]</scope>
    <source>
        <strain evidence="2">AMDSBA1</strain>
    </source>
</reference>
<dbReference type="SUPFAM" id="SSF46894">
    <property type="entry name" value="C-terminal effector domain of the bipartite response regulators"/>
    <property type="match status" value="1"/>
</dbReference>
<feature type="domain" description="HTH luxR-type" evidence="1">
    <location>
        <begin position="155"/>
        <end position="217"/>
    </location>
</feature>
<dbReference type="GO" id="GO:0006355">
    <property type="term" value="P:regulation of DNA-templated transcription"/>
    <property type="evidence" value="ECO:0007669"/>
    <property type="project" value="InterPro"/>
</dbReference>
<accession>A0A2T2X4G1</accession>
<evidence type="ECO:0000259" key="1">
    <source>
        <dbReference type="PROSITE" id="PS50043"/>
    </source>
</evidence>
<dbReference type="AlphaFoldDB" id="A0A2T2X4G1"/>
<dbReference type="PROSITE" id="PS50043">
    <property type="entry name" value="HTH_LUXR_2"/>
    <property type="match status" value="1"/>
</dbReference>
<dbReference type="CDD" id="cd06170">
    <property type="entry name" value="LuxR_C_like"/>
    <property type="match status" value="1"/>
</dbReference>
<evidence type="ECO:0000313" key="2">
    <source>
        <dbReference type="EMBL" id="PSR29381.1"/>
    </source>
</evidence>
<organism evidence="2 3">
    <name type="scientific">Sulfobacillus benefaciens</name>
    <dbReference type="NCBI Taxonomy" id="453960"/>
    <lineage>
        <taxon>Bacteria</taxon>
        <taxon>Bacillati</taxon>
        <taxon>Bacillota</taxon>
        <taxon>Clostridia</taxon>
        <taxon>Eubacteriales</taxon>
        <taxon>Clostridiales Family XVII. Incertae Sedis</taxon>
        <taxon>Sulfobacillus</taxon>
    </lineage>
</organism>
<dbReference type="Pfam" id="PF00196">
    <property type="entry name" value="GerE"/>
    <property type="match status" value="1"/>
</dbReference>
<dbReference type="Gene3D" id="1.10.10.10">
    <property type="entry name" value="Winged helix-like DNA-binding domain superfamily/Winged helix DNA-binding domain"/>
    <property type="match status" value="1"/>
</dbReference>
<dbReference type="InterPro" id="IPR016032">
    <property type="entry name" value="Sig_transdc_resp-reg_C-effctor"/>
</dbReference>
<comment type="caution">
    <text evidence="2">The sequence shown here is derived from an EMBL/GenBank/DDBJ whole genome shotgun (WGS) entry which is preliminary data.</text>
</comment>